<dbReference type="EnsemblBacteria" id="BAC90684">
    <property type="protein sequence ID" value="BAC90684"/>
    <property type="gene ID" value="BAC90684"/>
</dbReference>
<dbReference type="InterPro" id="IPR011990">
    <property type="entry name" value="TPR-like_helical_dom_sf"/>
</dbReference>
<dbReference type="STRING" id="251221.gene:10760246"/>
<dbReference type="HOGENOM" id="CLU_011527_1_0_3"/>
<dbReference type="EMBL" id="BA000045">
    <property type="protein sequence ID" value="BAC90684.1"/>
    <property type="molecule type" value="Genomic_DNA"/>
</dbReference>
<evidence type="ECO:0000313" key="2">
    <source>
        <dbReference type="EMBL" id="BAC90684.1"/>
    </source>
</evidence>
<dbReference type="AlphaFoldDB" id="Q7NGZ4"/>
<name>Q7NGZ4_GLOVI</name>
<dbReference type="PATRIC" id="fig|251221.4.peg.2770"/>
<sequence>MASGTPEHTWLTGAYPFPLEVVTPMQPKTSTLLALLTTLGLSAAIPTLVSPLGARQPGHHAASHTEAKSTAPLFNKLGNYHHPVSTRNPQAQRYFDQGLILAYGFNHAEAARSFKEAARLDPNCAMCYWGWAYVLGPNINAPMAPEAVPEAWRAVRKAVALSKGASVRERAYIQALAKRYASKPPQDRKPLDLAYARAMGEVARRYPADLDAATLYAEALMDTSPWDYWQPDGQPKPQARQIIATLESVLERKSDHPGANHFYIHAVEKQRPELGVAAADRLITLVPGAGHLVHMASHIYIRVGRYPDAVLSNQRAIEADDAYVASCHAQGIYPLLYRPHNHHFLWFAASMSGQSTVAMEAARFTARVEPKLLRAPDLAGGLQHFSTIPTYTAVRFGKWDEILATPAPEADLKYPTGVWHYAQGRAQLAKGQSEQTAQHLDKLRTIAEDPELEKLKIWSFSPTGSLLKIASEVLAGELAAGKGNYDEAVSHLQKAVQMEDALVYTEPAEWYQPTRQALASILLRAGRAEEAERIYRADLKLYPDNGWSLMGLTQSLQAQGKTAEAQSAQQQFSKAWKTADVTLSTSQF</sequence>
<evidence type="ECO:0000256" key="1">
    <source>
        <dbReference type="PROSITE-ProRule" id="PRU00339"/>
    </source>
</evidence>
<keyword evidence="1" id="KW-0802">TPR repeat</keyword>
<reference evidence="2 3" key="2">
    <citation type="journal article" date="2003" name="DNA Res.">
        <title>Complete genome structure of Gloeobacter violaceus PCC 7421, a cyanobacterium that lacks thylakoids (supplement).</title>
        <authorList>
            <person name="Nakamura Y."/>
            <person name="Kaneko T."/>
            <person name="Sato S."/>
            <person name="Mimuro M."/>
            <person name="Miyashita H."/>
            <person name="Tsuchiya T."/>
            <person name="Sasamoto S."/>
            <person name="Watanabe A."/>
            <person name="Kawashima K."/>
            <person name="Kishida Y."/>
            <person name="Kiyokawa C."/>
            <person name="Kohara M."/>
            <person name="Matsumoto M."/>
            <person name="Matsuno A."/>
            <person name="Nakazaki N."/>
            <person name="Shimpo S."/>
            <person name="Takeuchi C."/>
            <person name="Yamada M."/>
            <person name="Tabata S."/>
        </authorList>
    </citation>
    <scope>NUCLEOTIDE SEQUENCE [LARGE SCALE GENOMIC DNA]</scope>
    <source>
        <strain evidence="3">ATCC 29082 / PCC 7421</strain>
    </source>
</reference>
<evidence type="ECO:0000313" key="3">
    <source>
        <dbReference type="Proteomes" id="UP000000557"/>
    </source>
</evidence>
<protein>
    <submittedName>
        <fullName evidence="2">Gll2743 protein</fullName>
    </submittedName>
</protein>
<organism evidence="2 3">
    <name type="scientific">Gloeobacter violaceus (strain ATCC 29082 / PCC 7421)</name>
    <dbReference type="NCBI Taxonomy" id="251221"/>
    <lineage>
        <taxon>Bacteria</taxon>
        <taxon>Bacillati</taxon>
        <taxon>Cyanobacteriota</taxon>
        <taxon>Cyanophyceae</taxon>
        <taxon>Gloeobacterales</taxon>
        <taxon>Gloeobacteraceae</taxon>
        <taxon>Gloeobacter</taxon>
    </lineage>
</organism>
<dbReference type="PROSITE" id="PS50005">
    <property type="entry name" value="TPR"/>
    <property type="match status" value="1"/>
</dbReference>
<keyword evidence="3" id="KW-1185">Reference proteome</keyword>
<dbReference type="PhylomeDB" id="Q7NGZ4"/>
<accession>Q7NGZ4</accession>
<dbReference type="SUPFAM" id="SSF48452">
    <property type="entry name" value="TPR-like"/>
    <property type="match status" value="1"/>
</dbReference>
<feature type="repeat" description="TPR" evidence="1">
    <location>
        <begin position="91"/>
        <end position="124"/>
    </location>
</feature>
<dbReference type="PANTHER" id="PTHR45588:SF1">
    <property type="entry name" value="WW DOMAIN-CONTAINING PROTEIN"/>
    <property type="match status" value="1"/>
</dbReference>
<reference evidence="2 3" key="1">
    <citation type="journal article" date="2003" name="DNA Res.">
        <title>Complete genome structure of Gloeobacter violaceus PCC 7421, a cyanobacterium that lacks thylakoids.</title>
        <authorList>
            <person name="Nakamura Y."/>
            <person name="Kaneko T."/>
            <person name="Sato S."/>
            <person name="Mimuro M."/>
            <person name="Miyashita H."/>
            <person name="Tsuchiya T."/>
            <person name="Sasamoto S."/>
            <person name="Watanabe A."/>
            <person name="Kawashima K."/>
            <person name="Kishida Y."/>
            <person name="Kiyokawa C."/>
            <person name="Kohara M."/>
            <person name="Matsumoto M."/>
            <person name="Matsuno A."/>
            <person name="Nakazaki N."/>
            <person name="Shimpo S."/>
            <person name="Takeuchi C."/>
            <person name="Yamada M."/>
            <person name="Tabata S."/>
        </authorList>
    </citation>
    <scope>NUCLEOTIDE SEQUENCE [LARGE SCALE GENOMIC DNA]</scope>
    <source>
        <strain evidence="3">ATCC 29082 / PCC 7421</strain>
    </source>
</reference>
<dbReference type="KEGG" id="gvi:gll2743"/>
<dbReference type="InParanoid" id="Q7NGZ4"/>
<dbReference type="PANTHER" id="PTHR45588">
    <property type="entry name" value="TPR DOMAIN-CONTAINING PROTEIN"/>
    <property type="match status" value="1"/>
</dbReference>
<proteinExistence type="predicted"/>
<dbReference type="eggNOG" id="COG0457">
    <property type="taxonomic scope" value="Bacteria"/>
</dbReference>
<dbReference type="InterPro" id="IPR019734">
    <property type="entry name" value="TPR_rpt"/>
</dbReference>
<dbReference type="SMART" id="SM00028">
    <property type="entry name" value="TPR"/>
    <property type="match status" value="4"/>
</dbReference>
<gene>
    <name evidence="2" type="ordered locus">gll2743</name>
</gene>
<dbReference type="OrthoDB" id="9778494at2"/>
<dbReference type="Gene3D" id="1.25.40.10">
    <property type="entry name" value="Tetratricopeptide repeat domain"/>
    <property type="match status" value="2"/>
</dbReference>
<dbReference type="Proteomes" id="UP000000557">
    <property type="component" value="Chromosome"/>
</dbReference>